<evidence type="ECO:0000313" key="2">
    <source>
        <dbReference type="EMBL" id="KPA35921.1"/>
    </source>
</evidence>
<feature type="transmembrane region" description="Helical" evidence="1">
    <location>
        <begin position="98"/>
        <end position="120"/>
    </location>
</feature>
<reference evidence="2 3" key="1">
    <citation type="submission" date="2015-04" db="EMBL/GenBank/DDBJ databases">
        <title>The draft genome sequence of Fusarium langsethiae, a T-2/HT-2 mycotoxin producer.</title>
        <authorList>
            <person name="Lysoe E."/>
            <person name="Divon H.H."/>
            <person name="Terzi V."/>
            <person name="Orru L."/>
            <person name="Lamontanara A."/>
            <person name="Kolseth A.-K."/>
            <person name="Frandsen R.J."/>
            <person name="Nielsen K."/>
            <person name="Thrane U."/>
        </authorList>
    </citation>
    <scope>NUCLEOTIDE SEQUENCE [LARGE SCALE GENOMIC DNA]</scope>
    <source>
        <strain evidence="2 3">Fl201059</strain>
    </source>
</reference>
<dbReference type="PANTHER" id="PTHR42083">
    <property type="entry name" value="MARVEL DOMAIN-CONTAINING PROTEIN"/>
    <property type="match status" value="1"/>
</dbReference>
<feature type="transmembrane region" description="Helical" evidence="1">
    <location>
        <begin position="127"/>
        <end position="148"/>
    </location>
</feature>
<feature type="transmembrane region" description="Helical" evidence="1">
    <location>
        <begin position="168"/>
        <end position="192"/>
    </location>
</feature>
<keyword evidence="1" id="KW-0472">Membrane</keyword>
<feature type="transmembrane region" description="Helical" evidence="1">
    <location>
        <begin position="64"/>
        <end position="83"/>
    </location>
</feature>
<organism evidence="2 3">
    <name type="scientific">Fusarium langsethiae</name>
    <dbReference type="NCBI Taxonomy" id="179993"/>
    <lineage>
        <taxon>Eukaryota</taxon>
        <taxon>Fungi</taxon>
        <taxon>Dikarya</taxon>
        <taxon>Ascomycota</taxon>
        <taxon>Pezizomycotina</taxon>
        <taxon>Sordariomycetes</taxon>
        <taxon>Hypocreomycetidae</taxon>
        <taxon>Hypocreales</taxon>
        <taxon>Nectriaceae</taxon>
        <taxon>Fusarium</taxon>
    </lineage>
</organism>
<evidence type="ECO:0000256" key="1">
    <source>
        <dbReference type="SAM" id="Phobius"/>
    </source>
</evidence>
<evidence type="ECO:0008006" key="4">
    <source>
        <dbReference type="Google" id="ProtNLM"/>
    </source>
</evidence>
<name>A0A0N0DAX7_FUSLA</name>
<sequence length="222" mass="24442">MQEKGVINPSEKKKFECLDHSPSVQDDYRIELDCSPPSRETPNPSADTTVNPEKKRLTGLIFHAVLRILQCIFAVVVAILYGLDLAQATRQNATADPSWVYAELVAGLSMIICIMQLFFVTAVWYWCLLDALMSVLWLAQFGVFASMYRGAGFKETSAPISLDRMQAAVWINLVCVGLWFAATIYGSIGCCARFKRSRQKNKYVGVGLMADSEQAAGPSAGA</sequence>
<gene>
    <name evidence="2" type="ORF">FLAG1_11345</name>
</gene>
<accession>A0A0N0DAX7</accession>
<dbReference type="AlphaFoldDB" id="A0A0N0DAX7"/>
<protein>
    <recommendedName>
        <fullName evidence="4">MARVEL domain-containing protein</fullName>
    </recommendedName>
</protein>
<comment type="caution">
    <text evidence="2">The sequence shown here is derived from an EMBL/GenBank/DDBJ whole genome shotgun (WGS) entry which is preliminary data.</text>
</comment>
<dbReference type="PANTHER" id="PTHR42083:SF1">
    <property type="entry name" value="MARVEL DOMAIN-CONTAINING PROTEIN"/>
    <property type="match status" value="1"/>
</dbReference>
<evidence type="ECO:0000313" key="3">
    <source>
        <dbReference type="Proteomes" id="UP000037904"/>
    </source>
</evidence>
<dbReference type="EMBL" id="JXCE01000828">
    <property type="protein sequence ID" value="KPA35921.1"/>
    <property type="molecule type" value="Genomic_DNA"/>
</dbReference>
<keyword evidence="3" id="KW-1185">Reference proteome</keyword>
<keyword evidence="1" id="KW-0812">Transmembrane</keyword>
<dbReference type="Proteomes" id="UP000037904">
    <property type="component" value="Unassembled WGS sequence"/>
</dbReference>
<keyword evidence="1" id="KW-1133">Transmembrane helix</keyword>
<proteinExistence type="predicted"/>